<dbReference type="RefSeq" id="WP_086814034.1">
    <property type="nucleotide sequence ID" value="NZ_BJMM01000017.1"/>
</dbReference>
<dbReference type="PRINTS" id="PR00080">
    <property type="entry name" value="SDRFAMILY"/>
</dbReference>
<name>A0A4Y3R0M9_STRCI</name>
<evidence type="ECO:0000256" key="2">
    <source>
        <dbReference type="ARBA" id="ARBA00023002"/>
    </source>
</evidence>
<keyword evidence="5" id="KW-1185">Reference proteome</keyword>
<dbReference type="Proteomes" id="UP000319210">
    <property type="component" value="Unassembled WGS sequence"/>
</dbReference>
<dbReference type="GO" id="GO:0016020">
    <property type="term" value="C:membrane"/>
    <property type="evidence" value="ECO:0007669"/>
    <property type="project" value="TreeGrafter"/>
</dbReference>
<evidence type="ECO:0000256" key="1">
    <source>
        <dbReference type="ARBA" id="ARBA00006484"/>
    </source>
</evidence>
<comment type="similarity">
    <text evidence="1 3">Belongs to the short-chain dehydrogenases/reductases (SDR) family.</text>
</comment>
<evidence type="ECO:0000256" key="3">
    <source>
        <dbReference type="RuleBase" id="RU000363"/>
    </source>
</evidence>
<dbReference type="OrthoDB" id="9797538at2"/>
<protein>
    <submittedName>
        <fullName evidence="4">Dehydrogenase</fullName>
    </submittedName>
</protein>
<keyword evidence="2" id="KW-0560">Oxidoreductase</keyword>
<sequence length="258" mass="27591">MPTALVTGATAGLGSAFARHLAARGYDLTLVARSETALKERAEDLREQGVDVETIPADLTTDEGCGAVTECLRAAPAVDLLVNNAGIGYERPFLATGIAAEERLLDLNVRAVLRLTDAALTVMTERRAGAILNVASVAGLGPAWLSSTYPASKAWIIAFTESLASSHRVTSAGVRMTALLPGYTRTEFHQRAGIPTSFPPPWLWLSADDVVRTALEDLEKGRVVSIPSLRYKIAAWGLRHVPRSLARAVAWDISKPAH</sequence>
<dbReference type="SUPFAM" id="SSF51735">
    <property type="entry name" value="NAD(P)-binding Rossmann-fold domains"/>
    <property type="match status" value="1"/>
</dbReference>
<dbReference type="PANTHER" id="PTHR44196">
    <property type="entry name" value="DEHYDROGENASE/REDUCTASE SDR FAMILY MEMBER 7B"/>
    <property type="match status" value="1"/>
</dbReference>
<dbReference type="PANTHER" id="PTHR44196:SF2">
    <property type="entry name" value="SHORT-CHAIN DEHYDROGENASE-RELATED"/>
    <property type="match status" value="1"/>
</dbReference>
<evidence type="ECO:0000313" key="5">
    <source>
        <dbReference type="Proteomes" id="UP000319210"/>
    </source>
</evidence>
<evidence type="ECO:0000313" key="4">
    <source>
        <dbReference type="EMBL" id="GEB51042.1"/>
    </source>
</evidence>
<organism evidence="4 5">
    <name type="scientific">Streptomyces cacaoi</name>
    <dbReference type="NCBI Taxonomy" id="1898"/>
    <lineage>
        <taxon>Bacteria</taxon>
        <taxon>Bacillati</taxon>
        <taxon>Actinomycetota</taxon>
        <taxon>Actinomycetes</taxon>
        <taxon>Kitasatosporales</taxon>
        <taxon>Streptomycetaceae</taxon>
        <taxon>Streptomyces</taxon>
    </lineage>
</organism>
<dbReference type="EMBL" id="BJMM01000017">
    <property type="protein sequence ID" value="GEB51042.1"/>
    <property type="molecule type" value="Genomic_DNA"/>
</dbReference>
<dbReference type="PIRSF" id="PIRSF000126">
    <property type="entry name" value="11-beta-HSD1"/>
    <property type="match status" value="1"/>
</dbReference>
<gene>
    <name evidence="4" type="ORF">SCA03_35930</name>
</gene>
<reference evidence="4 5" key="1">
    <citation type="submission" date="2019-06" db="EMBL/GenBank/DDBJ databases">
        <title>Whole genome shotgun sequence of Streptomyces cacaoi subsp. cacaoi NBRC 12748.</title>
        <authorList>
            <person name="Hosoyama A."/>
            <person name="Uohara A."/>
            <person name="Ohji S."/>
            <person name="Ichikawa N."/>
        </authorList>
    </citation>
    <scope>NUCLEOTIDE SEQUENCE [LARGE SCALE GENOMIC DNA]</scope>
    <source>
        <strain evidence="4 5">NBRC 12748</strain>
    </source>
</reference>
<dbReference type="InterPro" id="IPR002347">
    <property type="entry name" value="SDR_fam"/>
</dbReference>
<dbReference type="GO" id="GO:0016491">
    <property type="term" value="F:oxidoreductase activity"/>
    <property type="evidence" value="ECO:0007669"/>
    <property type="project" value="UniProtKB-KW"/>
</dbReference>
<dbReference type="InterPro" id="IPR036291">
    <property type="entry name" value="NAD(P)-bd_dom_sf"/>
</dbReference>
<dbReference type="PRINTS" id="PR00081">
    <property type="entry name" value="GDHRDH"/>
</dbReference>
<accession>A0A4Y3R0M9</accession>
<comment type="caution">
    <text evidence="4">The sequence shown here is derived from an EMBL/GenBank/DDBJ whole genome shotgun (WGS) entry which is preliminary data.</text>
</comment>
<dbReference type="Gene3D" id="3.40.50.720">
    <property type="entry name" value="NAD(P)-binding Rossmann-like Domain"/>
    <property type="match status" value="1"/>
</dbReference>
<proteinExistence type="inferred from homology"/>
<dbReference type="Pfam" id="PF00106">
    <property type="entry name" value="adh_short"/>
    <property type="match status" value="1"/>
</dbReference>
<dbReference type="AlphaFoldDB" id="A0A4Y3R0M9"/>
<dbReference type="CDD" id="cd05233">
    <property type="entry name" value="SDR_c"/>
    <property type="match status" value="1"/>
</dbReference>